<dbReference type="OrthoDB" id="2679997at2"/>
<keyword evidence="2" id="KW-1185">Reference proteome</keyword>
<sequence length="395" mass="44557">MRIDVTYQNKKLGSLDSSSITAFVHFCHSEGYVLDWDVKNQKLHLKSGISEQTISFIHEENEDDEEGDALRKDIKSLLAATGIRIKDVKTKTSLPQNNLSLRVSFITFEEDITTPFIEVGCHLSPKQKKLKTMLQHHLEAFELQHAFIKHKIDAKQPYLTLHCKIPAQYNKEDWQLVRQKIALSIAVGVSQFLCSSLGKQPSALSEMPLHSFFKENVVSNTSQNQSHMKKQAKNKNVTTQAKPNAEVYFNYTVHTPNSKGQFSVTGDLNIKNTGTVDLENPLICMKVQPTESINLGGQIIPPSMADTLSVQSAGGLQGWKFMDDDWFKQARERGEYWIGPVQTLRIPPNETAALSNFQLTIDQLDKQETAVIRSVVYVQDKNTSFTADNDIKLSF</sequence>
<evidence type="ECO:0000313" key="2">
    <source>
        <dbReference type="Proteomes" id="UP000199163"/>
    </source>
</evidence>
<proteinExistence type="predicted"/>
<dbReference type="Proteomes" id="UP000199163">
    <property type="component" value="Unassembled WGS sequence"/>
</dbReference>
<evidence type="ECO:0000313" key="1">
    <source>
        <dbReference type="EMBL" id="SDI20982.1"/>
    </source>
</evidence>
<dbReference type="AlphaFoldDB" id="A0A1G8IQ56"/>
<organism evidence="1 2">
    <name type="scientific">Alteribacillus persepolensis</name>
    <dbReference type="NCBI Taxonomy" id="568899"/>
    <lineage>
        <taxon>Bacteria</taxon>
        <taxon>Bacillati</taxon>
        <taxon>Bacillota</taxon>
        <taxon>Bacilli</taxon>
        <taxon>Bacillales</taxon>
        <taxon>Bacillaceae</taxon>
        <taxon>Alteribacillus</taxon>
    </lineage>
</organism>
<dbReference type="STRING" id="568899.SAMN05192534_12516"/>
<reference evidence="1 2" key="1">
    <citation type="submission" date="2016-10" db="EMBL/GenBank/DDBJ databases">
        <authorList>
            <person name="de Groot N.N."/>
        </authorList>
    </citation>
    <scope>NUCLEOTIDE SEQUENCE [LARGE SCALE GENOMIC DNA]</scope>
    <source>
        <strain evidence="1 2">DSM 21632</strain>
    </source>
</reference>
<accession>A0A1G8IQ56</accession>
<name>A0A1G8IQ56_9BACI</name>
<gene>
    <name evidence="1" type="ORF">SAMN05192534_12516</name>
</gene>
<dbReference type="RefSeq" id="WP_091275893.1">
    <property type="nucleotide sequence ID" value="NZ_FNDK01000025.1"/>
</dbReference>
<protein>
    <submittedName>
        <fullName evidence="1">Uncharacterized protein</fullName>
    </submittedName>
</protein>
<dbReference type="EMBL" id="FNDK01000025">
    <property type="protein sequence ID" value="SDI20982.1"/>
    <property type="molecule type" value="Genomic_DNA"/>
</dbReference>